<proteinExistence type="predicted"/>
<gene>
    <name evidence="1" type="ORF">ANN_15777</name>
</gene>
<accession>A0ABQ8SHW2</accession>
<comment type="caution">
    <text evidence="1">The sequence shown here is derived from an EMBL/GenBank/DDBJ whole genome shotgun (WGS) entry which is preliminary data.</text>
</comment>
<keyword evidence="2" id="KW-1185">Reference proteome</keyword>
<organism evidence="1 2">
    <name type="scientific">Periplaneta americana</name>
    <name type="common">American cockroach</name>
    <name type="synonym">Blatta americana</name>
    <dbReference type="NCBI Taxonomy" id="6978"/>
    <lineage>
        <taxon>Eukaryota</taxon>
        <taxon>Metazoa</taxon>
        <taxon>Ecdysozoa</taxon>
        <taxon>Arthropoda</taxon>
        <taxon>Hexapoda</taxon>
        <taxon>Insecta</taxon>
        <taxon>Pterygota</taxon>
        <taxon>Neoptera</taxon>
        <taxon>Polyneoptera</taxon>
        <taxon>Dictyoptera</taxon>
        <taxon>Blattodea</taxon>
        <taxon>Blattoidea</taxon>
        <taxon>Blattidae</taxon>
        <taxon>Blattinae</taxon>
        <taxon>Periplaneta</taxon>
    </lineage>
</organism>
<evidence type="ECO:0000313" key="1">
    <source>
        <dbReference type="EMBL" id="KAJ4433474.1"/>
    </source>
</evidence>
<evidence type="ECO:0000313" key="2">
    <source>
        <dbReference type="Proteomes" id="UP001148838"/>
    </source>
</evidence>
<reference evidence="1 2" key="1">
    <citation type="journal article" date="2022" name="Allergy">
        <title>Genome assembly and annotation of Periplaneta americana reveal a comprehensive cockroach allergen profile.</title>
        <authorList>
            <person name="Wang L."/>
            <person name="Xiong Q."/>
            <person name="Saelim N."/>
            <person name="Wang L."/>
            <person name="Nong W."/>
            <person name="Wan A.T."/>
            <person name="Shi M."/>
            <person name="Liu X."/>
            <person name="Cao Q."/>
            <person name="Hui J.H.L."/>
            <person name="Sookrung N."/>
            <person name="Leung T.F."/>
            <person name="Tungtrongchitr A."/>
            <person name="Tsui S.K.W."/>
        </authorList>
    </citation>
    <scope>NUCLEOTIDE SEQUENCE [LARGE SCALE GENOMIC DNA]</scope>
    <source>
        <strain evidence="1">PWHHKU_190912</strain>
    </source>
</reference>
<dbReference type="EMBL" id="JAJSOF020000027">
    <property type="protein sequence ID" value="KAJ4433474.1"/>
    <property type="molecule type" value="Genomic_DNA"/>
</dbReference>
<dbReference type="Proteomes" id="UP001148838">
    <property type="component" value="Unassembled WGS sequence"/>
</dbReference>
<sequence>MADLCVGGNEPPGSLNAIRYPTAKNHMASGRMIWVAILLCHDGQSIHGIAGSRSPSLLYQNEVVLHSVAILTAFRQNEDCFFKT</sequence>
<name>A0ABQ8SHW2_PERAM</name>
<protein>
    <submittedName>
        <fullName evidence="1">Uncharacterized protein</fullName>
    </submittedName>
</protein>